<gene>
    <name evidence="5" type="ORF">GCM10008967_33250</name>
</gene>
<proteinExistence type="predicted"/>
<accession>A0ABN0WK43</accession>
<dbReference type="RefSeq" id="WP_343801434.1">
    <property type="nucleotide sequence ID" value="NZ_BAAADJ010000058.1"/>
</dbReference>
<keyword evidence="2" id="KW-0238">DNA-binding</keyword>
<sequence>MRNEENQLPMYYQIQQALKKKIEEDWQPGDVIPSERELSEQFAVSRMTVRQAVNGLVDAGFLVRKRGSGTYVMERKVEQTLHGVTSFSEEMRARGLTPSNQPVSFQIIPADEKVAHQLHLSHYDPVYKIERIRLADGIPMAFETTFLPANLMKSLTEEIMNHSLYEYVEMKLGLGIDDAFQTIESASATQKEAKHLQIKEKEPVLVINRRTFTRQGKPFEYVKTVYRADRYKFSIHIKRSHK</sequence>
<dbReference type="PANTHER" id="PTHR44846">
    <property type="entry name" value="MANNOSYL-D-GLYCERATE TRANSPORT/METABOLISM SYSTEM REPRESSOR MNGR-RELATED"/>
    <property type="match status" value="1"/>
</dbReference>
<reference evidence="5 6" key="1">
    <citation type="journal article" date="2019" name="Int. J. Syst. Evol. Microbiol.">
        <title>The Global Catalogue of Microorganisms (GCM) 10K type strain sequencing project: providing services to taxonomists for standard genome sequencing and annotation.</title>
        <authorList>
            <consortium name="The Broad Institute Genomics Platform"/>
            <consortium name="The Broad Institute Genome Sequencing Center for Infectious Disease"/>
            <person name="Wu L."/>
            <person name="Ma J."/>
        </authorList>
    </citation>
    <scope>NUCLEOTIDE SEQUENCE [LARGE SCALE GENOMIC DNA]</scope>
    <source>
        <strain evidence="5 6">JCM 9731</strain>
    </source>
</reference>
<protein>
    <submittedName>
        <fullName evidence="5">GntR family transcriptional regulator</fullName>
    </submittedName>
</protein>
<dbReference type="InterPro" id="IPR050679">
    <property type="entry name" value="Bact_HTH_transcr_reg"/>
</dbReference>
<dbReference type="InterPro" id="IPR000524">
    <property type="entry name" value="Tscrpt_reg_HTH_GntR"/>
</dbReference>
<dbReference type="SUPFAM" id="SSF64288">
    <property type="entry name" value="Chorismate lyase-like"/>
    <property type="match status" value="1"/>
</dbReference>
<comment type="caution">
    <text evidence="5">The sequence shown here is derived from an EMBL/GenBank/DDBJ whole genome shotgun (WGS) entry which is preliminary data.</text>
</comment>
<evidence type="ECO:0000256" key="1">
    <source>
        <dbReference type="ARBA" id="ARBA00023015"/>
    </source>
</evidence>
<dbReference type="InterPro" id="IPR036390">
    <property type="entry name" value="WH_DNA-bd_sf"/>
</dbReference>
<organism evidence="5 6">
    <name type="scientific">Bacillus carboniphilus</name>
    <dbReference type="NCBI Taxonomy" id="86663"/>
    <lineage>
        <taxon>Bacteria</taxon>
        <taxon>Bacillati</taxon>
        <taxon>Bacillota</taxon>
        <taxon>Bacilli</taxon>
        <taxon>Bacillales</taxon>
        <taxon>Bacillaceae</taxon>
        <taxon>Bacillus</taxon>
    </lineage>
</organism>
<dbReference type="Pfam" id="PF07702">
    <property type="entry name" value="UTRA"/>
    <property type="match status" value="1"/>
</dbReference>
<name>A0ABN0WK43_9BACI</name>
<dbReference type="Gene3D" id="3.40.1410.10">
    <property type="entry name" value="Chorismate lyase-like"/>
    <property type="match status" value="1"/>
</dbReference>
<dbReference type="InterPro" id="IPR036388">
    <property type="entry name" value="WH-like_DNA-bd_sf"/>
</dbReference>
<dbReference type="Gene3D" id="1.10.10.10">
    <property type="entry name" value="Winged helix-like DNA-binding domain superfamily/Winged helix DNA-binding domain"/>
    <property type="match status" value="1"/>
</dbReference>
<dbReference type="CDD" id="cd07377">
    <property type="entry name" value="WHTH_GntR"/>
    <property type="match status" value="1"/>
</dbReference>
<evidence type="ECO:0000313" key="6">
    <source>
        <dbReference type="Proteomes" id="UP001500782"/>
    </source>
</evidence>
<dbReference type="InterPro" id="IPR011663">
    <property type="entry name" value="UTRA"/>
</dbReference>
<dbReference type="Pfam" id="PF00392">
    <property type="entry name" value="GntR"/>
    <property type="match status" value="1"/>
</dbReference>
<evidence type="ECO:0000313" key="5">
    <source>
        <dbReference type="EMBL" id="GAA0340241.1"/>
    </source>
</evidence>
<dbReference type="SMART" id="SM00345">
    <property type="entry name" value="HTH_GNTR"/>
    <property type="match status" value="1"/>
</dbReference>
<dbReference type="InterPro" id="IPR028978">
    <property type="entry name" value="Chorismate_lyase_/UTRA_dom_sf"/>
</dbReference>
<dbReference type="SMART" id="SM00866">
    <property type="entry name" value="UTRA"/>
    <property type="match status" value="1"/>
</dbReference>
<feature type="domain" description="HTH gntR-type" evidence="4">
    <location>
        <begin position="8"/>
        <end position="75"/>
    </location>
</feature>
<dbReference type="EMBL" id="BAAADJ010000058">
    <property type="protein sequence ID" value="GAA0340241.1"/>
    <property type="molecule type" value="Genomic_DNA"/>
</dbReference>
<dbReference type="PANTHER" id="PTHR44846:SF1">
    <property type="entry name" value="MANNOSYL-D-GLYCERATE TRANSPORT_METABOLISM SYSTEM REPRESSOR MNGR-RELATED"/>
    <property type="match status" value="1"/>
</dbReference>
<dbReference type="PROSITE" id="PS50949">
    <property type="entry name" value="HTH_GNTR"/>
    <property type="match status" value="1"/>
</dbReference>
<evidence type="ECO:0000256" key="2">
    <source>
        <dbReference type="ARBA" id="ARBA00023125"/>
    </source>
</evidence>
<dbReference type="Proteomes" id="UP001500782">
    <property type="component" value="Unassembled WGS sequence"/>
</dbReference>
<dbReference type="SUPFAM" id="SSF46785">
    <property type="entry name" value="Winged helix' DNA-binding domain"/>
    <property type="match status" value="1"/>
</dbReference>
<keyword evidence="3" id="KW-0804">Transcription</keyword>
<dbReference type="PRINTS" id="PR00035">
    <property type="entry name" value="HTHGNTR"/>
</dbReference>
<keyword evidence="6" id="KW-1185">Reference proteome</keyword>
<evidence type="ECO:0000259" key="4">
    <source>
        <dbReference type="PROSITE" id="PS50949"/>
    </source>
</evidence>
<keyword evidence="1" id="KW-0805">Transcription regulation</keyword>
<evidence type="ECO:0000256" key="3">
    <source>
        <dbReference type="ARBA" id="ARBA00023163"/>
    </source>
</evidence>